<gene>
    <name evidence="2" type="ORF">GCM10009733_085130</name>
</gene>
<protein>
    <submittedName>
        <fullName evidence="2">Uncharacterized protein</fullName>
    </submittedName>
</protein>
<evidence type="ECO:0000313" key="2">
    <source>
        <dbReference type="EMBL" id="GAA1675089.1"/>
    </source>
</evidence>
<dbReference type="RefSeq" id="WP_346112570.1">
    <property type="nucleotide sequence ID" value="NZ_BAAAMU010000101.1"/>
</dbReference>
<reference evidence="3" key="1">
    <citation type="journal article" date="2019" name="Int. J. Syst. Evol. Microbiol.">
        <title>The Global Catalogue of Microorganisms (GCM) 10K type strain sequencing project: providing services to taxonomists for standard genome sequencing and annotation.</title>
        <authorList>
            <consortium name="The Broad Institute Genomics Platform"/>
            <consortium name="The Broad Institute Genome Sequencing Center for Infectious Disease"/>
            <person name="Wu L."/>
            <person name="Ma J."/>
        </authorList>
    </citation>
    <scope>NUCLEOTIDE SEQUENCE [LARGE SCALE GENOMIC DNA]</scope>
    <source>
        <strain evidence="3">JCM 13929</strain>
    </source>
</reference>
<dbReference type="EMBL" id="BAAAMU010000101">
    <property type="protein sequence ID" value="GAA1675089.1"/>
    <property type="molecule type" value="Genomic_DNA"/>
</dbReference>
<accession>A0ABP4SM10</accession>
<evidence type="ECO:0000256" key="1">
    <source>
        <dbReference type="SAM" id="MobiDB-lite"/>
    </source>
</evidence>
<sequence>MPPLVGDEPGKDRSQPIAPGEDPVIGCVIIRDVVFFPITRIAGPPPGFPSNIVQGKSYDLSSRVAPF</sequence>
<proteinExistence type="predicted"/>
<name>A0ABP4SM10_9ACTN</name>
<feature type="region of interest" description="Disordered" evidence="1">
    <location>
        <begin position="1"/>
        <end position="22"/>
    </location>
</feature>
<keyword evidence="3" id="KW-1185">Reference proteome</keyword>
<evidence type="ECO:0000313" key="3">
    <source>
        <dbReference type="Proteomes" id="UP001500064"/>
    </source>
</evidence>
<dbReference type="Proteomes" id="UP001500064">
    <property type="component" value="Unassembled WGS sequence"/>
</dbReference>
<organism evidence="2 3">
    <name type="scientific">Nonomuraea maheshkhaliensis</name>
    <dbReference type="NCBI Taxonomy" id="419590"/>
    <lineage>
        <taxon>Bacteria</taxon>
        <taxon>Bacillati</taxon>
        <taxon>Actinomycetota</taxon>
        <taxon>Actinomycetes</taxon>
        <taxon>Streptosporangiales</taxon>
        <taxon>Streptosporangiaceae</taxon>
        <taxon>Nonomuraea</taxon>
    </lineage>
</organism>
<comment type="caution">
    <text evidence="2">The sequence shown here is derived from an EMBL/GenBank/DDBJ whole genome shotgun (WGS) entry which is preliminary data.</text>
</comment>